<dbReference type="Proteomes" id="UP000256253">
    <property type="component" value="Unassembled WGS sequence"/>
</dbReference>
<dbReference type="GO" id="GO:0005737">
    <property type="term" value="C:cytoplasm"/>
    <property type="evidence" value="ECO:0007669"/>
    <property type="project" value="TreeGrafter"/>
</dbReference>
<sequence length="212" mass="23756">MSDRHWPAAVEARNDGHRIKLRPLRTRADRVEYLTLRRANADWNRPWDSSPPNPTPGVISFAQMVRQQDREGKAGRLLPFALEVDGALVGQVHLFGISRGALLSASAGYWISESVAGQGIMPFALAMAMDHAFQREGLHRVEVNIRPDNGPSLRVVAKLGMRDEGVRRAYLHIDGAWRDHRTFALTTEDLAGERVVDRLNRLSGQSLPRHTD</sequence>
<dbReference type="RefSeq" id="WP_115922252.1">
    <property type="nucleotide sequence ID" value="NZ_QTUA01000001.1"/>
</dbReference>
<keyword evidence="6" id="KW-1185">Reference proteome</keyword>
<protein>
    <submittedName>
        <fullName evidence="5">Ribosomal-protein-alanine N-acetyltransferase</fullName>
    </submittedName>
</protein>
<dbReference type="PROSITE" id="PS51186">
    <property type="entry name" value="GNAT"/>
    <property type="match status" value="1"/>
</dbReference>
<dbReference type="PANTHER" id="PTHR43792:SF8">
    <property type="entry name" value="[RIBOSOMAL PROTEIN US5]-ALANINE N-ACETYLTRANSFERASE"/>
    <property type="match status" value="1"/>
</dbReference>
<accession>A0A3D9UP77</accession>
<dbReference type="OrthoDB" id="5242221at2"/>
<comment type="similarity">
    <text evidence="3">Belongs to the acetyltransferase family. RimJ subfamily.</text>
</comment>
<dbReference type="AlphaFoldDB" id="A0A3D9UP77"/>
<organism evidence="5 6">
    <name type="scientific">Calidifontibacter indicus</name>
    <dbReference type="NCBI Taxonomy" id="419650"/>
    <lineage>
        <taxon>Bacteria</taxon>
        <taxon>Bacillati</taxon>
        <taxon>Actinomycetota</taxon>
        <taxon>Actinomycetes</taxon>
        <taxon>Micrococcales</taxon>
        <taxon>Dermacoccaceae</taxon>
        <taxon>Calidifontibacter</taxon>
    </lineage>
</organism>
<evidence type="ECO:0000259" key="4">
    <source>
        <dbReference type="PROSITE" id="PS51186"/>
    </source>
</evidence>
<name>A0A3D9UP77_9MICO</name>
<dbReference type="EMBL" id="QTUA01000001">
    <property type="protein sequence ID" value="REF30233.1"/>
    <property type="molecule type" value="Genomic_DNA"/>
</dbReference>
<evidence type="ECO:0000313" key="5">
    <source>
        <dbReference type="EMBL" id="REF30233.1"/>
    </source>
</evidence>
<dbReference type="InterPro" id="IPR051531">
    <property type="entry name" value="N-acetyltransferase"/>
</dbReference>
<feature type="domain" description="N-acetyltransferase" evidence="4">
    <location>
        <begin position="19"/>
        <end position="184"/>
    </location>
</feature>
<dbReference type="Pfam" id="PF13302">
    <property type="entry name" value="Acetyltransf_3"/>
    <property type="match status" value="1"/>
</dbReference>
<dbReference type="SUPFAM" id="SSF55729">
    <property type="entry name" value="Acyl-CoA N-acyltransferases (Nat)"/>
    <property type="match status" value="1"/>
</dbReference>
<evidence type="ECO:0000256" key="3">
    <source>
        <dbReference type="ARBA" id="ARBA00038502"/>
    </source>
</evidence>
<evidence type="ECO:0000256" key="1">
    <source>
        <dbReference type="ARBA" id="ARBA00022679"/>
    </source>
</evidence>
<comment type="caution">
    <text evidence="5">The sequence shown here is derived from an EMBL/GenBank/DDBJ whole genome shotgun (WGS) entry which is preliminary data.</text>
</comment>
<keyword evidence="1 5" id="KW-0808">Transferase</keyword>
<gene>
    <name evidence="5" type="ORF">DFJ65_1230</name>
</gene>
<dbReference type="InterPro" id="IPR016181">
    <property type="entry name" value="Acyl_CoA_acyltransferase"/>
</dbReference>
<reference evidence="5 6" key="1">
    <citation type="submission" date="2018-08" db="EMBL/GenBank/DDBJ databases">
        <title>Sequencing the genomes of 1000 actinobacteria strains.</title>
        <authorList>
            <person name="Klenk H.-P."/>
        </authorList>
    </citation>
    <scope>NUCLEOTIDE SEQUENCE [LARGE SCALE GENOMIC DNA]</scope>
    <source>
        <strain evidence="5 6">DSM 22967</strain>
    </source>
</reference>
<dbReference type="Gene3D" id="3.40.630.30">
    <property type="match status" value="1"/>
</dbReference>
<dbReference type="PANTHER" id="PTHR43792">
    <property type="entry name" value="GNAT FAMILY, PUTATIVE (AFU_ORTHOLOGUE AFUA_3G00765)-RELATED-RELATED"/>
    <property type="match status" value="1"/>
</dbReference>
<proteinExistence type="inferred from homology"/>
<keyword evidence="2" id="KW-0012">Acyltransferase</keyword>
<evidence type="ECO:0000256" key="2">
    <source>
        <dbReference type="ARBA" id="ARBA00023315"/>
    </source>
</evidence>
<dbReference type="GO" id="GO:0008999">
    <property type="term" value="F:protein-N-terminal-alanine acetyltransferase activity"/>
    <property type="evidence" value="ECO:0007669"/>
    <property type="project" value="TreeGrafter"/>
</dbReference>
<dbReference type="InterPro" id="IPR000182">
    <property type="entry name" value="GNAT_dom"/>
</dbReference>
<evidence type="ECO:0000313" key="6">
    <source>
        <dbReference type="Proteomes" id="UP000256253"/>
    </source>
</evidence>